<evidence type="ECO:0000313" key="2">
    <source>
        <dbReference type="Proteomes" id="UP000799779"/>
    </source>
</evidence>
<sequence length="193" mass="20770">MPRTNTTPLRVPVPLACRPPSILTVRRSHRHPSSSSVNPVAHHDTTTVCAGPPARHMIIGAGAPIWLATCSRPPRLHAFISGPMIIAASDVERCGVAFNQTTTTALSARLAAAAASLVTSTTGAIFPVLSHDYPPWGSDLPVSHKASFMQGTNHHRSLWARKVHIVRYSACGRRLAGAESWIQDYCKWCISGP</sequence>
<dbReference type="AlphaFoldDB" id="A0A6A5W7P9"/>
<reference evidence="1" key="1">
    <citation type="journal article" date="2020" name="Stud. Mycol.">
        <title>101 Dothideomycetes genomes: a test case for predicting lifestyles and emergence of pathogens.</title>
        <authorList>
            <person name="Haridas S."/>
            <person name="Albert R."/>
            <person name="Binder M."/>
            <person name="Bloem J."/>
            <person name="Labutti K."/>
            <person name="Salamov A."/>
            <person name="Andreopoulos B."/>
            <person name="Baker S."/>
            <person name="Barry K."/>
            <person name="Bills G."/>
            <person name="Bluhm B."/>
            <person name="Cannon C."/>
            <person name="Castanera R."/>
            <person name="Culley D."/>
            <person name="Daum C."/>
            <person name="Ezra D."/>
            <person name="Gonzalez J."/>
            <person name="Henrissat B."/>
            <person name="Kuo A."/>
            <person name="Liang C."/>
            <person name="Lipzen A."/>
            <person name="Lutzoni F."/>
            <person name="Magnuson J."/>
            <person name="Mondo S."/>
            <person name="Nolan M."/>
            <person name="Ohm R."/>
            <person name="Pangilinan J."/>
            <person name="Park H.-J."/>
            <person name="Ramirez L."/>
            <person name="Alfaro M."/>
            <person name="Sun H."/>
            <person name="Tritt A."/>
            <person name="Yoshinaga Y."/>
            <person name="Zwiers L.-H."/>
            <person name="Turgeon B."/>
            <person name="Goodwin S."/>
            <person name="Spatafora J."/>
            <person name="Crous P."/>
            <person name="Grigoriev I."/>
        </authorList>
    </citation>
    <scope>NUCLEOTIDE SEQUENCE</scope>
    <source>
        <strain evidence="1">CBS 123094</strain>
    </source>
</reference>
<organism evidence="1 2">
    <name type="scientific">Amniculicola lignicola CBS 123094</name>
    <dbReference type="NCBI Taxonomy" id="1392246"/>
    <lineage>
        <taxon>Eukaryota</taxon>
        <taxon>Fungi</taxon>
        <taxon>Dikarya</taxon>
        <taxon>Ascomycota</taxon>
        <taxon>Pezizomycotina</taxon>
        <taxon>Dothideomycetes</taxon>
        <taxon>Pleosporomycetidae</taxon>
        <taxon>Pleosporales</taxon>
        <taxon>Amniculicolaceae</taxon>
        <taxon>Amniculicola</taxon>
    </lineage>
</organism>
<keyword evidence="2" id="KW-1185">Reference proteome</keyword>
<gene>
    <name evidence="1" type="ORF">P154DRAFT_271258</name>
</gene>
<accession>A0A6A5W7P9</accession>
<dbReference type="Proteomes" id="UP000799779">
    <property type="component" value="Unassembled WGS sequence"/>
</dbReference>
<dbReference type="EMBL" id="ML977608">
    <property type="protein sequence ID" value="KAF1997960.1"/>
    <property type="molecule type" value="Genomic_DNA"/>
</dbReference>
<protein>
    <submittedName>
        <fullName evidence="1">Uncharacterized protein</fullName>
    </submittedName>
</protein>
<evidence type="ECO:0000313" key="1">
    <source>
        <dbReference type="EMBL" id="KAF1997960.1"/>
    </source>
</evidence>
<name>A0A6A5W7P9_9PLEO</name>
<proteinExistence type="predicted"/>